<accession>A0A8T0GYM0</accession>
<keyword evidence="8" id="KW-1185">Reference proteome</keyword>
<gene>
    <name evidence="7" type="ORF">KC19_8G049400</name>
</gene>
<dbReference type="AlphaFoldDB" id="A0A8T0GYM0"/>
<evidence type="ECO:0000256" key="3">
    <source>
        <dbReference type="ARBA" id="ARBA00022471"/>
    </source>
</evidence>
<reference evidence="7" key="1">
    <citation type="submission" date="2020-06" db="EMBL/GenBank/DDBJ databases">
        <title>WGS assembly of Ceratodon purpureus strain R40.</title>
        <authorList>
            <person name="Carey S.B."/>
            <person name="Jenkins J."/>
            <person name="Shu S."/>
            <person name="Lovell J.T."/>
            <person name="Sreedasyam A."/>
            <person name="Maumus F."/>
            <person name="Tiley G.P."/>
            <person name="Fernandez-Pozo N."/>
            <person name="Barry K."/>
            <person name="Chen C."/>
            <person name="Wang M."/>
            <person name="Lipzen A."/>
            <person name="Daum C."/>
            <person name="Saski C.A."/>
            <person name="Payton A.C."/>
            <person name="Mcbreen J.C."/>
            <person name="Conrad R.E."/>
            <person name="Kollar L.M."/>
            <person name="Olsson S."/>
            <person name="Huttunen S."/>
            <person name="Landis J.B."/>
            <person name="Wickett N.J."/>
            <person name="Johnson M.G."/>
            <person name="Rensing S.A."/>
            <person name="Grimwood J."/>
            <person name="Schmutz J."/>
            <person name="Mcdaniel S.F."/>
        </authorList>
    </citation>
    <scope>NUCLEOTIDE SEQUENCE</scope>
    <source>
        <strain evidence="7">R40</strain>
    </source>
</reference>
<dbReference type="GO" id="GO:0005576">
    <property type="term" value="C:extracellular region"/>
    <property type="evidence" value="ECO:0007669"/>
    <property type="project" value="UniProtKB-SubCell"/>
</dbReference>
<evidence type="ECO:0000256" key="6">
    <source>
        <dbReference type="RuleBase" id="RU367044"/>
    </source>
</evidence>
<dbReference type="Proteomes" id="UP000822688">
    <property type="component" value="Chromosome 8"/>
</dbReference>
<evidence type="ECO:0000313" key="8">
    <source>
        <dbReference type="Proteomes" id="UP000822688"/>
    </source>
</evidence>
<comment type="subcellular location">
    <subcellularLocation>
        <location evidence="1 6">Secreted</location>
    </subcellularLocation>
</comment>
<comment type="similarity">
    <text evidence="2 6">Belongs to the plant self-incompatibility (S1) protein family.</text>
</comment>
<evidence type="ECO:0000256" key="2">
    <source>
        <dbReference type="ARBA" id="ARBA00005581"/>
    </source>
</evidence>
<keyword evidence="4 6" id="KW-0964">Secreted</keyword>
<dbReference type="GO" id="GO:0060320">
    <property type="term" value="P:rejection of self pollen"/>
    <property type="evidence" value="ECO:0007669"/>
    <property type="project" value="UniProtKB-KW"/>
</dbReference>
<evidence type="ECO:0000313" key="7">
    <source>
        <dbReference type="EMBL" id="KAG0563667.1"/>
    </source>
</evidence>
<dbReference type="Pfam" id="PF05938">
    <property type="entry name" value="Self-incomp_S1"/>
    <property type="match status" value="1"/>
</dbReference>
<dbReference type="EMBL" id="CM026429">
    <property type="protein sequence ID" value="KAG0563667.1"/>
    <property type="molecule type" value="Genomic_DNA"/>
</dbReference>
<protein>
    <recommendedName>
        <fullName evidence="6">S-protein homolog</fullName>
    </recommendedName>
</protein>
<evidence type="ECO:0000256" key="1">
    <source>
        <dbReference type="ARBA" id="ARBA00004613"/>
    </source>
</evidence>
<organism evidence="7 8">
    <name type="scientific">Ceratodon purpureus</name>
    <name type="common">Fire moss</name>
    <name type="synonym">Dicranum purpureum</name>
    <dbReference type="NCBI Taxonomy" id="3225"/>
    <lineage>
        <taxon>Eukaryota</taxon>
        <taxon>Viridiplantae</taxon>
        <taxon>Streptophyta</taxon>
        <taxon>Embryophyta</taxon>
        <taxon>Bryophyta</taxon>
        <taxon>Bryophytina</taxon>
        <taxon>Bryopsida</taxon>
        <taxon>Dicranidae</taxon>
        <taxon>Pseudoditrichales</taxon>
        <taxon>Ditrichaceae</taxon>
        <taxon>Ceratodon</taxon>
    </lineage>
</organism>
<name>A0A8T0GYM0_CERPU</name>
<comment type="caution">
    <text evidence="7">The sequence shown here is derived from an EMBL/GenBank/DDBJ whole genome shotgun (WGS) entry which is preliminary data.</text>
</comment>
<proteinExistence type="inferred from homology"/>
<keyword evidence="3 6" id="KW-0713">Self-incompatibility</keyword>
<evidence type="ECO:0000256" key="4">
    <source>
        <dbReference type="ARBA" id="ARBA00022525"/>
    </source>
</evidence>
<feature type="chain" id="PRO_5035959549" description="S-protein homolog" evidence="6">
    <location>
        <begin position="27"/>
        <end position="143"/>
    </location>
</feature>
<evidence type="ECO:0000256" key="5">
    <source>
        <dbReference type="ARBA" id="ARBA00022729"/>
    </source>
</evidence>
<dbReference type="InterPro" id="IPR010264">
    <property type="entry name" value="Self-incomp_S1"/>
</dbReference>
<dbReference type="PANTHER" id="PTHR31232:SF18">
    <property type="entry name" value="S-PROTEIN HOMOLOG"/>
    <property type="match status" value="1"/>
</dbReference>
<keyword evidence="5 6" id="KW-0732">Signal</keyword>
<sequence length="143" mass="16906">MAKVTSSVVILSLFLVAMDSATMVLCRPKGVAIWNKMAANQPPFQVHCRKMKFDKKEVIPETTLRSGEGVQWYFNPSFWGTTLYHCWFTWGAKTQDFDVWYDVLMFHMWSNCYQCEWYVTEEGFSQFEADTFHSNPIEHYSWK</sequence>
<dbReference type="PANTHER" id="PTHR31232">
    <property type="match status" value="1"/>
</dbReference>
<feature type="signal peptide" evidence="6">
    <location>
        <begin position="1"/>
        <end position="26"/>
    </location>
</feature>